<protein>
    <submittedName>
        <fullName evidence="8">Transcriptional regulator ModE</fullName>
    </submittedName>
</protein>
<dbReference type="InterPro" id="IPR051815">
    <property type="entry name" value="Molybdate_resp_trans_reg"/>
</dbReference>
<dbReference type="AlphaFoldDB" id="A0A3S4VFA0"/>
<feature type="domain" description="Mop" evidence="7">
    <location>
        <begin position="148"/>
        <end position="215"/>
    </location>
</feature>
<dbReference type="InterPro" id="IPR004606">
    <property type="entry name" value="Mop_domain"/>
</dbReference>
<feature type="region of interest" description="Required for dimer formation and molybdate binding" evidence="6">
    <location>
        <begin position="149"/>
        <end position="157"/>
    </location>
</feature>
<dbReference type="SUPFAM" id="SSF46785">
    <property type="entry name" value="Winged helix' DNA-binding domain"/>
    <property type="match status" value="1"/>
</dbReference>
<dbReference type="Gene3D" id="1.10.10.10">
    <property type="entry name" value="Winged helix-like DNA-binding domain superfamily/Winged helix DNA-binding domain"/>
    <property type="match status" value="1"/>
</dbReference>
<dbReference type="InterPro" id="IPR036390">
    <property type="entry name" value="WH_DNA-bd_sf"/>
</dbReference>
<dbReference type="Gene3D" id="2.40.50.100">
    <property type="match status" value="1"/>
</dbReference>
<evidence type="ECO:0000259" key="7">
    <source>
        <dbReference type="PROSITE" id="PS51866"/>
    </source>
</evidence>
<keyword evidence="4" id="KW-0677">Repeat</keyword>
<accession>A0A3S4VFA0</accession>
<dbReference type="GO" id="GO:0003700">
    <property type="term" value="F:DNA-binding transcription factor activity"/>
    <property type="evidence" value="ECO:0007669"/>
    <property type="project" value="InterPro"/>
</dbReference>
<proteinExistence type="inferred from homology"/>
<name>A0A3S4VFA0_9PAST</name>
<comment type="similarity">
    <text evidence="1 5">Belongs to the ModE family.</text>
</comment>
<dbReference type="EMBL" id="LR134405">
    <property type="protein sequence ID" value="VEH67601.1"/>
    <property type="molecule type" value="Genomic_DNA"/>
</dbReference>
<dbReference type="KEGG" id="rpne:NCTC8284_02798"/>
<gene>
    <name evidence="8" type="primary">modE</name>
    <name evidence="8" type="ORF">NCTC8284_02798</name>
</gene>
<keyword evidence="3 5" id="KW-0500">Molybdenum</keyword>
<sequence>MDTLFSPSFIGKIAHSFNYHKGNPMKNTEILLTIKLKQMLFIDPKRVRLLKEIQQCGSINQAAKNAKVSYKSAWDHLEAMNKLSPSPLLERNTGGKNGGGTVLTSYAERLLQLYDLLEKTQDHAFKILQDESVPLDNLLTATARFALQSSARNQFFGRVARQRMMDSRCIVEVNIEGLPTPLQVSITTKSASRLKLMTEKEVILMFKAPWVKMAKQPLENQTNQFPVSIKSLNEEEAILVFDDTEMEFCATITQPNQWQIEQQIWLHIDPEQIILATLE</sequence>
<dbReference type="InterPro" id="IPR003725">
    <property type="entry name" value="ModE-bd_N"/>
</dbReference>
<evidence type="ECO:0000313" key="8">
    <source>
        <dbReference type="EMBL" id="VEH67601.1"/>
    </source>
</evidence>
<dbReference type="InterPro" id="IPR005116">
    <property type="entry name" value="Transp-assoc_OB_typ1"/>
</dbReference>
<reference evidence="8 9" key="1">
    <citation type="submission" date="2018-12" db="EMBL/GenBank/DDBJ databases">
        <authorList>
            <consortium name="Pathogen Informatics"/>
        </authorList>
    </citation>
    <scope>NUCLEOTIDE SEQUENCE [LARGE SCALE GENOMIC DNA]</scope>
    <source>
        <strain evidence="8 9">NCTC8284</strain>
    </source>
</reference>
<dbReference type="NCBIfam" id="TIGR00638">
    <property type="entry name" value="Mop"/>
    <property type="match status" value="1"/>
</dbReference>
<evidence type="ECO:0000256" key="1">
    <source>
        <dbReference type="ARBA" id="ARBA00008110"/>
    </source>
</evidence>
<organism evidence="8 9">
    <name type="scientific">Rodentibacter pneumotropicus</name>
    <dbReference type="NCBI Taxonomy" id="758"/>
    <lineage>
        <taxon>Bacteria</taxon>
        <taxon>Pseudomonadati</taxon>
        <taxon>Pseudomonadota</taxon>
        <taxon>Gammaproteobacteria</taxon>
        <taxon>Pasteurellales</taxon>
        <taxon>Pasteurellaceae</taxon>
        <taxon>Rodentibacter</taxon>
    </lineage>
</organism>
<dbReference type="InterPro" id="IPR036388">
    <property type="entry name" value="WH-like_DNA-bd_sf"/>
</dbReference>
<evidence type="ECO:0000256" key="4">
    <source>
        <dbReference type="ARBA" id="ARBA00022737"/>
    </source>
</evidence>
<dbReference type="Proteomes" id="UP000278733">
    <property type="component" value="Chromosome"/>
</dbReference>
<dbReference type="PANTHER" id="PTHR30432:SF1">
    <property type="entry name" value="DNA-BINDING TRANSCRIPTIONAL DUAL REGULATOR MODE"/>
    <property type="match status" value="1"/>
</dbReference>
<dbReference type="Pfam" id="PF00126">
    <property type="entry name" value="HTH_1"/>
    <property type="match status" value="1"/>
</dbReference>
<dbReference type="GO" id="GO:0015689">
    <property type="term" value="P:molybdate ion transport"/>
    <property type="evidence" value="ECO:0007669"/>
    <property type="project" value="UniProtKB-UniRule"/>
</dbReference>
<dbReference type="PROSITE" id="PS51866">
    <property type="entry name" value="MOP"/>
    <property type="match status" value="1"/>
</dbReference>
<dbReference type="STRING" id="758.GCA_000730685_00185"/>
<dbReference type="NCBIfam" id="TIGR00637">
    <property type="entry name" value="ModE_repress"/>
    <property type="match status" value="1"/>
</dbReference>
<dbReference type="PIRSF" id="PIRSF005763">
    <property type="entry name" value="Txn_reg_ModE"/>
    <property type="match status" value="1"/>
</dbReference>
<evidence type="ECO:0000313" key="9">
    <source>
        <dbReference type="Proteomes" id="UP000278733"/>
    </source>
</evidence>
<keyword evidence="2 5" id="KW-0813">Transport</keyword>
<dbReference type="InterPro" id="IPR016462">
    <property type="entry name" value="ModE"/>
</dbReference>
<evidence type="ECO:0000256" key="3">
    <source>
        <dbReference type="ARBA" id="ARBA00022505"/>
    </source>
</evidence>
<dbReference type="Pfam" id="PF03459">
    <property type="entry name" value="TOBE"/>
    <property type="match status" value="1"/>
</dbReference>
<dbReference type="InterPro" id="IPR008995">
    <property type="entry name" value="Mo/tungstate-bd_C_term_dom"/>
</dbReference>
<evidence type="ECO:0000256" key="5">
    <source>
        <dbReference type="PIRNR" id="PIRNR005763"/>
    </source>
</evidence>
<dbReference type="InterPro" id="IPR000847">
    <property type="entry name" value="LysR_HTH_N"/>
</dbReference>
<dbReference type="SUPFAM" id="SSF50331">
    <property type="entry name" value="MOP-like"/>
    <property type="match status" value="1"/>
</dbReference>
<dbReference type="PANTHER" id="PTHR30432">
    <property type="entry name" value="TRANSCRIPTIONAL REGULATOR MODE"/>
    <property type="match status" value="1"/>
</dbReference>
<evidence type="ECO:0000256" key="2">
    <source>
        <dbReference type="ARBA" id="ARBA00022448"/>
    </source>
</evidence>
<evidence type="ECO:0000256" key="6">
    <source>
        <dbReference type="PIRSR" id="PIRSR005763-1"/>
    </source>
</evidence>
<dbReference type="GO" id="GO:0030151">
    <property type="term" value="F:molybdenum ion binding"/>
    <property type="evidence" value="ECO:0007669"/>
    <property type="project" value="UniProtKB-UniRule"/>
</dbReference>